<reference evidence="3 4" key="1">
    <citation type="submission" date="2015-01" db="EMBL/GenBank/DDBJ databases">
        <title>The Genome Sequence of Exophiala oligosperma CBS72588.</title>
        <authorList>
            <consortium name="The Broad Institute Genomics Platform"/>
            <person name="Cuomo C."/>
            <person name="de Hoog S."/>
            <person name="Gorbushina A."/>
            <person name="Stielow B."/>
            <person name="Teixiera M."/>
            <person name="Abouelleil A."/>
            <person name="Chapman S.B."/>
            <person name="Priest M."/>
            <person name="Young S.K."/>
            <person name="Wortman J."/>
            <person name="Nusbaum C."/>
            <person name="Birren B."/>
        </authorList>
    </citation>
    <scope>NUCLEOTIDE SEQUENCE [LARGE SCALE GENOMIC DNA]</scope>
    <source>
        <strain evidence="3 4">CBS 72588</strain>
    </source>
</reference>
<keyword evidence="2" id="KW-0812">Transmembrane</keyword>
<dbReference type="EMBL" id="KN847334">
    <property type="protein sequence ID" value="KIW45726.1"/>
    <property type="molecule type" value="Genomic_DNA"/>
</dbReference>
<dbReference type="Proteomes" id="UP000053342">
    <property type="component" value="Unassembled WGS sequence"/>
</dbReference>
<proteinExistence type="predicted"/>
<organism evidence="3 4">
    <name type="scientific">Exophiala oligosperma</name>
    <dbReference type="NCBI Taxonomy" id="215243"/>
    <lineage>
        <taxon>Eukaryota</taxon>
        <taxon>Fungi</taxon>
        <taxon>Dikarya</taxon>
        <taxon>Ascomycota</taxon>
        <taxon>Pezizomycotina</taxon>
        <taxon>Eurotiomycetes</taxon>
        <taxon>Chaetothyriomycetidae</taxon>
        <taxon>Chaetothyriales</taxon>
        <taxon>Herpotrichiellaceae</taxon>
        <taxon>Exophiala</taxon>
    </lineage>
</organism>
<evidence type="ECO:0000256" key="1">
    <source>
        <dbReference type="SAM" id="MobiDB-lite"/>
    </source>
</evidence>
<accession>A0A0D2B0T2</accession>
<dbReference type="GeneID" id="27356163"/>
<dbReference type="HOGENOM" id="CLU_2133544_0_0_1"/>
<evidence type="ECO:0008006" key="5">
    <source>
        <dbReference type="Google" id="ProtNLM"/>
    </source>
</evidence>
<protein>
    <recommendedName>
        <fullName evidence="5">Transmembrane protein</fullName>
    </recommendedName>
</protein>
<sequence length="113" mass="12137">MSPHPNPASALDAVTPVLVARQATTTIVTNSSPSCSGQYSGGTLAGAILGTFFGTILLIYLFNSLNNNNRRIGREEVVVERKVRSNGSRRRRRSRSGSLSSVRRPSRVYSTGG</sequence>
<keyword evidence="2" id="KW-1133">Transmembrane helix</keyword>
<dbReference type="OrthoDB" id="5423884at2759"/>
<dbReference type="RefSeq" id="XP_016265942.1">
    <property type="nucleotide sequence ID" value="XM_016404937.1"/>
</dbReference>
<feature type="compositionally biased region" description="Low complexity" evidence="1">
    <location>
        <begin position="96"/>
        <end position="113"/>
    </location>
</feature>
<keyword evidence="2" id="KW-0472">Membrane</keyword>
<gene>
    <name evidence="3" type="ORF">PV06_04089</name>
</gene>
<keyword evidence="4" id="KW-1185">Reference proteome</keyword>
<name>A0A0D2B0T2_9EURO</name>
<dbReference type="VEuPathDB" id="FungiDB:PV06_04089"/>
<feature type="transmembrane region" description="Helical" evidence="2">
    <location>
        <begin position="39"/>
        <end position="62"/>
    </location>
</feature>
<evidence type="ECO:0000256" key="2">
    <source>
        <dbReference type="SAM" id="Phobius"/>
    </source>
</evidence>
<evidence type="ECO:0000313" key="3">
    <source>
        <dbReference type="EMBL" id="KIW45726.1"/>
    </source>
</evidence>
<evidence type="ECO:0000313" key="4">
    <source>
        <dbReference type="Proteomes" id="UP000053342"/>
    </source>
</evidence>
<feature type="region of interest" description="Disordered" evidence="1">
    <location>
        <begin position="80"/>
        <end position="113"/>
    </location>
</feature>
<dbReference type="AlphaFoldDB" id="A0A0D2B0T2"/>